<dbReference type="Proteomes" id="UP001152759">
    <property type="component" value="Chromosome 2"/>
</dbReference>
<dbReference type="AlphaFoldDB" id="A0A9P0A3Q0"/>
<keyword evidence="5" id="KW-0460">Magnesium</keyword>
<organism evidence="8 9">
    <name type="scientific">Bemisia tabaci</name>
    <name type="common">Sweetpotato whitefly</name>
    <name type="synonym">Aleurodes tabaci</name>
    <dbReference type="NCBI Taxonomy" id="7038"/>
    <lineage>
        <taxon>Eukaryota</taxon>
        <taxon>Metazoa</taxon>
        <taxon>Ecdysozoa</taxon>
        <taxon>Arthropoda</taxon>
        <taxon>Hexapoda</taxon>
        <taxon>Insecta</taxon>
        <taxon>Pterygota</taxon>
        <taxon>Neoptera</taxon>
        <taxon>Paraneoptera</taxon>
        <taxon>Hemiptera</taxon>
        <taxon>Sternorrhyncha</taxon>
        <taxon>Aleyrodoidea</taxon>
        <taxon>Aleyrodidae</taxon>
        <taxon>Aleyrodinae</taxon>
        <taxon>Bemisia</taxon>
    </lineage>
</organism>
<evidence type="ECO:0000256" key="7">
    <source>
        <dbReference type="SAM" id="Phobius"/>
    </source>
</evidence>
<name>A0A9P0A3Q0_BEMTA</name>
<evidence type="ECO:0008006" key="10">
    <source>
        <dbReference type="Google" id="ProtNLM"/>
    </source>
</evidence>
<evidence type="ECO:0000256" key="4">
    <source>
        <dbReference type="ARBA" id="ARBA00022777"/>
    </source>
</evidence>
<dbReference type="EMBL" id="OU963863">
    <property type="protein sequence ID" value="CAH0385090.1"/>
    <property type="molecule type" value="Genomic_DNA"/>
</dbReference>
<keyword evidence="7" id="KW-0472">Membrane</keyword>
<evidence type="ECO:0000313" key="9">
    <source>
        <dbReference type="Proteomes" id="UP001152759"/>
    </source>
</evidence>
<dbReference type="GO" id="GO:0005783">
    <property type="term" value="C:endoplasmic reticulum"/>
    <property type="evidence" value="ECO:0007669"/>
    <property type="project" value="TreeGrafter"/>
</dbReference>
<evidence type="ECO:0000256" key="1">
    <source>
        <dbReference type="ARBA" id="ARBA00022490"/>
    </source>
</evidence>
<keyword evidence="7" id="KW-1133">Transmembrane helix</keyword>
<dbReference type="InterPro" id="IPR029056">
    <property type="entry name" value="Ribokinase-like"/>
</dbReference>
<protein>
    <recommendedName>
        <fullName evidence="10">ADP-dependent glucokinase</fullName>
    </recommendedName>
</protein>
<feature type="transmembrane region" description="Helical" evidence="7">
    <location>
        <begin position="9"/>
        <end position="29"/>
    </location>
</feature>
<gene>
    <name evidence="8" type="ORF">BEMITA_LOCUS4348</name>
</gene>
<keyword evidence="2" id="KW-0808">Transferase</keyword>
<dbReference type="PROSITE" id="PS51255">
    <property type="entry name" value="ADPK"/>
    <property type="match status" value="1"/>
</dbReference>
<evidence type="ECO:0000256" key="6">
    <source>
        <dbReference type="ARBA" id="ARBA00023152"/>
    </source>
</evidence>
<dbReference type="PANTHER" id="PTHR21208">
    <property type="entry name" value="ADP-DEPENDENT GLUCOKINASE"/>
    <property type="match status" value="1"/>
</dbReference>
<dbReference type="GO" id="GO:0046872">
    <property type="term" value="F:metal ion binding"/>
    <property type="evidence" value="ECO:0007669"/>
    <property type="project" value="UniProtKB-KW"/>
</dbReference>
<keyword evidence="3" id="KW-0479">Metal-binding</keyword>
<keyword evidence="7" id="KW-0812">Transmembrane</keyword>
<dbReference type="PANTHER" id="PTHR21208:SF1">
    <property type="entry name" value="ADP-DEPENDENT GLUCOKINASE"/>
    <property type="match status" value="1"/>
</dbReference>
<dbReference type="GO" id="GO:0006006">
    <property type="term" value="P:glucose metabolic process"/>
    <property type="evidence" value="ECO:0007669"/>
    <property type="project" value="TreeGrafter"/>
</dbReference>
<accession>A0A9P0A3Q0</accession>
<sequence length="478" mass="52958">MSFPGGSKVISVGLFCSMLGILIALFLSYPNDVLVKRMNKVLNGLLEAEKFERLAPPKVAVGYGACLDLVVDAQQLLPTVDDIDARENFDYISSMEELYQSYSYYFQHGTAAERYISNTTLFNELITKAASLPSSRYSVGGNAPVMATRFALEGCSVMLSTLATPSLREKLLPDLQIVGGETSHDDIHLILEYKADEEWGHLKAPRANRFIVHNDKNNPLITSLEELDSNLGDFGPDLLVVSGLQMMNGYPFPSGVREERIEKIREQINKQPSSTRIHFEMASFTEISLLDELLSNVIPFSNSLGMNEIELENLLSILKYGNISYVSDSNPRVATVLDQMRQVYKLITDKSRNIKNSRMLTRLHVHTLAYQVILTTQPSRWKHSRAAAARAALTAHRYICGTSEVDVDRAKLILNESFSTSRIIGSRRVSIIDDSPVSCWTESPQFEICVAPVLVCTSPRQTAGGGDNISAAGLAPQL</sequence>
<dbReference type="Pfam" id="PF04587">
    <property type="entry name" value="ADP_PFK_GK"/>
    <property type="match status" value="1"/>
</dbReference>
<proteinExistence type="predicted"/>
<dbReference type="KEGG" id="btab:109044175"/>
<dbReference type="Gene3D" id="3.40.1190.20">
    <property type="match status" value="1"/>
</dbReference>
<keyword evidence="4" id="KW-0418">Kinase</keyword>
<keyword evidence="9" id="KW-1185">Reference proteome</keyword>
<evidence type="ECO:0000256" key="5">
    <source>
        <dbReference type="ARBA" id="ARBA00022842"/>
    </source>
</evidence>
<dbReference type="SUPFAM" id="SSF53613">
    <property type="entry name" value="Ribokinase-like"/>
    <property type="match status" value="1"/>
</dbReference>
<keyword evidence="6" id="KW-0324">Glycolysis</keyword>
<evidence type="ECO:0000256" key="2">
    <source>
        <dbReference type="ARBA" id="ARBA00022679"/>
    </source>
</evidence>
<dbReference type="GO" id="GO:0043843">
    <property type="term" value="F:ADP-specific glucokinase activity"/>
    <property type="evidence" value="ECO:0007669"/>
    <property type="project" value="TreeGrafter"/>
</dbReference>
<dbReference type="GO" id="GO:0006096">
    <property type="term" value="P:glycolytic process"/>
    <property type="evidence" value="ECO:0007669"/>
    <property type="project" value="UniProtKB-KW"/>
</dbReference>
<evidence type="ECO:0000256" key="3">
    <source>
        <dbReference type="ARBA" id="ARBA00022723"/>
    </source>
</evidence>
<evidence type="ECO:0000313" key="8">
    <source>
        <dbReference type="EMBL" id="CAH0385090.1"/>
    </source>
</evidence>
<dbReference type="InterPro" id="IPR007666">
    <property type="entry name" value="ADP_PFK/GK"/>
</dbReference>
<keyword evidence="1" id="KW-0963">Cytoplasm</keyword>
<reference evidence="8" key="1">
    <citation type="submission" date="2021-12" db="EMBL/GenBank/DDBJ databases">
        <authorList>
            <person name="King R."/>
        </authorList>
    </citation>
    <scope>NUCLEOTIDE SEQUENCE</scope>
</reference>